<accession>A0ABX4QX23</accession>
<dbReference type="InterPro" id="IPR035437">
    <property type="entry name" value="SNase_OB-fold_sf"/>
</dbReference>
<gene>
    <name evidence="2" type="ORF">CXG46_11105</name>
</gene>
<dbReference type="SUPFAM" id="SSF50199">
    <property type="entry name" value="Staphylococcal nuclease"/>
    <property type="match status" value="1"/>
</dbReference>
<dbReference type="EMBL" id="PJBV01000016">
    <property type="protein sequence ID" value="PKH40995.1"/>
    <property type="molecule type" value="Genomic_DNA"/>
</dbReference>
<dbReference type="PROSITE" id="PS50830">
    <property type="entry name" value="TNASE_3"/>
    <property type="match status" value="1"/>
</dbReference>
<feature type="domain" description="TNase-like" evidence="1">
    <location>
        <begin position="53"/>
        <end position="186"/>
    </location>
</feature>
<dbReference type="Pfam" id="PF00565">
    <property type="entry name" value="SNase"/>
    <property type="match status" value="1"/>
</dbReference>
<keyword evidence="3" id="KW-1185">Reference proteome</keyword>
<comment type="caution">
    <text evidence="2">The sequence shown here is derived from an EMBL/GenBank/DDBJ whole genome shotgun (WGS) entry which is preliminary data.</text>
</comment>
<sequence>MHPPVGSTRQSGGMRRLALLVLVAAVLLAVPKVVDLNALPAQVSDLIGAPEADRTRAVVVRVTDGDTLKVRLANGSEKDVRILGIDTPEVYPEMQCGGQEATAALATLTPVGSRIVLVSDPTQGNRDRYGRLLRYVHRSGDDVGLAQLTSGRARVFIFNDDPLQRAEAYRKAERGARKADRGSWAACWG</sequence>
<dbReference type="InterPro" id="IPR002071">
    <property type="entry name" value="Thermonucl_AS"/>
</dbReference>
<dbReference type="PROSITE" id="PS01123">
    <property type="entry name" value="TNASE_1"/>
    <property type="match status" value="1"/>
</dbReference>
<dbReference type="Proteomes" id="UP000233565">
    <property type="component" value="Unassembled WGS sequence"/>
</dbReference>
<dbReference type="InterPro" id="IPR016071">
    <property type="entry name" value="Staphylococal_nuclease_OB-fold"/>
</dbReference>
<proteinExistence type="predicted"/>
<evidence type="ECO:0000313" key="3">
    <source>
        <dbReference type="Proteomes" id="UP000233565"/>
    </source>
</evidence>
<dbReference type="SMART" id="SM00318">
    <property type="entry name" value="SNc"/>
    <property type="match status" value="1"/>
</dbReference>
<organism evidence="2 3">
    <name type="scientific">Nocardioides alpinus</name>
    <dbReference type="NCBI Taxonomy" id="748909"/>
    <lineage>
        <taxon>Bacteria</taxon>
        <taxon>Bacillati</taxon>
        <taxon>Actinomycetota</taxon>
        <taxon>Actinomycetes</taxon>
        <taxon>Propionibacteriales</taxon>
        <taxon>Nocardioidaceae</taxon>
        <taxon>Nocardioides</taxon>
    </lineage>
</organism>
<name>A0ABX4QX23_9ACTN</name>
<protein>
    <recommendedName>
        <fullName evidence="1">TNase-like domain-containing protein</fullName>
    </recommendedName>
</protein>
<evidence type="ECO:0000259" key="1">
    <source>
        <dbReference type="PROSITE" id="PS50830"/>
    </source>
</evidence>
<dbReference type="Gene3D" id="2.40.50.90">
    <property type="match status" value="1"/>
</dbReference>
<reference evidence="2 3" key="1">
    <citation type="submission" date="2017-12" db="EMBL/GenBank/DDBJ databases">
        <title>Pharmacopeia of the Arctic Ocean.</title>
        <authorList>
            <person name="Collins E."/>
            <person name="Ducluzeau A.-L."/>
        </authorList>
    </citation>
    <scope>NUCLEOTIDE SEQUENCE [LARGE SCALE GENOMIC DNA]</scope>
    <source>
        <strain evidence="2 3">DSM 23325</strain>
    </source>
</reference>
<evidence type="ECO:0000313" key="2">
    <source>
        <dbReference type="EMBL" id="PKH40995.1"/>
    </source>
</evidence>